<organism evidence="1">
    <name type="scientific">Microviridae sp. cts131</name>
    <dbReference type="NCBI Taxonomy" id="2825008"/>
    <lineage>
        <taxon>Viruses</taxon>
        <taxon>Monodnaviria</taxon>
        <taxon>Sangervirae</taxon>
        <taxon>Phixviricota</taxon>
        <taxon>Malgrandaviricetes</taxon>
        <taxon>Petitvirales</taxon>
        <taxon>Microviridae</taxon>
    </lineage>
</organism>
<proteinExistence type="predicted"/>
<reference evidence="1" key="1">
    <citation type="journal article" date="2021" name="Proc. Natl. Acad. Sci. U.S.A.">
        <title>A Catalog of Tens of Thousands of Viruses from Human Metagenomes Reveals Hidden Associations with Chronic Diseases.</title>
        <authorList>
            <person name="Tisza M.J."/>
            <person name="Buck C.B."/>
        </authorList>
    </citation>
    <scope>NUCLEOTIDE SEQUENCE</scope>
    <source>
        <strain evidence="1">Cts131</strain>
    </source>
</reference>
<sequence>MIDAVELYTLYFVLTDDSIVKRSEDVDKCYPVYDRVLSSGRHVRLVRCRPVTLEFKVLMDSDHVHEKIDF</sequence>
<accession>A0A8S5R2D2</accession>
<evidence type="ECO:0000313" key="1">
    <source>
        <dbReference type="EMBL" id="DAE25646.1"/>
    </source>
</evidence>
<protein>
    <submittedName>
        <fullName evidence="1">Uncharacterized protein</fullName>
    </submittedName>
</protein>
<name>A0A8S5R2D2_9VIRU</name>
<dbReference type="EMBL" id="BK057818">
    <property type="protein sequence ID" value="DAE25646.1"/>
    <property type="molecule type" value="Genomic_DNA"/>
</dbReference>